<dbReference type="VEuPathDB" id="CryptoDB:Vbra_7876"/>
<accession>A0A0G4ELD7</accession>
<dbReference type="EMBL" id="CDMY01000265">
    <property type="protein sequence ID" value="CEL98227.1"/>
    <property type="molecule type" value="Genomic_DNA"/>
</dbReference>
<dbReference type="InParanoid" id="A0A0G4ELD7"/>
<dbReference type="Gene3D" id="1.10.510.10">
    <property type="entry name" value="Transferase(Phosphotransferase) domain 1"/>
    <property type="match status" value="1"/>
</dbReference>
<reference evidence="2 3" key="1">
    <citation type="submission" date="2014-11" db="EMBL/GenBank/DDBJ databases">
        <authorList>
            <person name="Zhu J."/>
            <person name="Qi W."/>
            <person name="Song R."/>
        </authorList>
    </citation>
    <scope>NUCLEOTIDE SEQUENCE [LARGE SCALE GENOMIC DNA]</scope>
</reference>
<keyword evidence="3" id="KW-1185">Reference proteome</keyword>
<dbReference type="GO" id="GO:0004672">
    <property type="term" value="F:protein kinase activity"/>
    <property type="evidence" value="ECO:0007669"/>
    <property type="project" value="InterPro"/>
</dbReference>
<dbReference type="SMART" id="SM00220">
    <property type="entry name" value="S_TKc"/>
    <property type="match status" value="1"/>
</dbReference>
<organism evidence="2 3">
    <name type="scientific">Vitrella brassicaformis (strain CCMP3155)</name>
    <dbReference type="NCBI Taxonomy" id="1169540"/>
    <lineage>
        <taxon>Eukaryota</taxon>
        <taxon>Sar</taxon>
        <taxon>Alveolata</taxon>
        <taxon>Colpodellida</taxon>
        <taxon>Vitrellaceae</taxon>
        <taxon>Vitrella</taxon>
    </lineage>
</organism>
<dbReference type="Proteomes" id="UP000041254">
    <property type="component" value="Unassembled WGS sequence"/>
</dbReference>
<protein>
    <recommendedName>
        <fullName evidence="1">Protein kinase domain-containing protein</fullName>
    </recommendedName>
</protein>
<sequence length="462" mass="49630">MTQQPFVVNIEQGSAEAPSCKLPVPLDKLSLQHILSAKPGSGRGWLSGAQLTYKALDRGSGGAVFAKAIHCADEGKKASARAVRNALLRAVDKEPCPYIALQHLHASATQPGSIWIVEKWSTATLRQLVGKTAVSEELLRFVACEALAAIERLQKHRIVHGRVTTAAFLVDADGHLQLSGCGEAEICMDGQQLSKESLRADSRAVGAVLAEFALGEPVGSDMNRAEVAALLRDAVDPSADGCEASKVVQKLRQKGCPQPFIDVIERCFKLRPAREILGLSFFANRPTPDTSPLKEVVSFDESGVAGDAGAGASTLSSPSLPVLSPLDVVHGMIYTPVGQTCLVLVDARSEEEKSAARLLVDSHPPALQYFEKKLAQPHVFVDERFVNEVSDFLQRQDDDRMSLWVFVCNGDGTGRDGVLQTVKHILAKQIEGVSEANFALLHGGREGLNAAIAELLTSCRLY</sequence>
<evidence type="ECO:0000259" key="1">
    <source>
        <dbReference type="SMART" id="SM00220"/>
    </source>
</evidence>
<dbReference type="GO" id="GO:0005524">
    <property type="term" value="F:ATP binding"/>
    <property type="evidence" value="ECO:0007669"/>
    <property type="project" value="InterPro"/>
</dbReference>
<dbReference type="InterPro" id="IPR011009">
    <property type="entry name" value="Kinase-like_dom_sf"/>
</dbReference>
<evidence type="ECO:0000313" key="3">
    <source>
        <dbReference type="Proteomes" id="UP000041254"/>
    </source>
</evidence>
<dbReference type="AlphaFoldDB" id="A0A0G4ELD7"/>
<gene>
    <name evidence="2" type="ORF">Vbra_7876</name>
</gene>
<evidence type="ECO:0000313" key="2">
    <source>
        <dbReference type="EMBL" id="CEL98227.1"/>
    </source>
</evidence>
<feature type="domain" description="Protein kinase" evidence="1">
    <location>
        <begin position="45"/>
        <end position="282"/>
    </location>
</feature>
<name>A0A0G4ELD7_VITBC</name>
<dbReference type="SUPFAM" id="SSF56112">
    <property type="entry name" value="Protein kinase-like (PK-like)"/>
    <property type="match status" value="1"/>
</dbReference>
<proteinExistence type="predicted"/>
<dbReference type="InterPro" id="IPR000719">
    <property type="entry name" value="Prot_kinase_dom"/>
</dbReference>